<dbReference type="PANTHER" id="PTHR22576:SF37">
    <property type="entry name" value="MUCOSA-ASSOCIATED LYMPHOID TISSUE LYMPHOMA TRANSLOCATION PROTEIN 1"/>
    <property type="match status" value="1"/>
</dbReference>
<dbReference type="PROSITE" id="PS51318">
    <property type="entry name" value="TAT"/>
    <property type="match status" value="1"/>
</dbReference>
<gene>
    <name evidence="2" type="ORF">E6Q80_06615</name>
</gene>
<sequence length="458" mass="49324">MPASTLLRPRPARPSRRKFLLQGGLMLGAAAIPAAFGVGAAAADGRRIALLICCGSYPDGKNIQPARKNGRDLEAALRRQGFEVSVENDLDLPRFKASVARFGERMAALPNDGQTIGLIYFCGHGMQVEGRNYLLPSGVAIDDPKARERSINLQDEVLKAFPQRYPGLGVAVIDACRDSAEPVDKAGSFNYSSAPQGCIVAFSASAGQVSLSPSDPAQNSFYTGELVRVLNGIDDATPITDIFELTRLRVEKTMSTHPVAIVRKLAQRPHMTAGQTGVFRLGSERAPDAAPSDEDSAYARQAEALAPAEVKQAAAAFLEAYPRSRYDTQVRVALAGAEDALKALSSRFVRLSASAFRSTGDPRYLEDIRKAVRGDKDAASRISDMYAHGSNGVPANPQRAEQWLRYSALLGNAIACYTLYRSLADKGDPDAEFFGPEALRLGYVPPKGLCGSRKWENC</sequence>
<dbReference type="Gene3D" id="1.25.40.10">
    <property type="entry name" value="Tetratricopeptide repeat domain"/>
    <property type="match status" value="1"/>
</dbReference>
<comment type="caution">
    <text evidence="2">The sequence shown here is derived from an EMBL/GenBank/DDBJ whole genome shotgun (WGS) entry which is preliminary data.</text>
</comment>
<dbReference type="EMBL" id="SSFD01000091">
    <property type="protein sequence ID" value="TXH87184.1"/>
    <property type="molecule type" value="Genomic_DNA"/>
</dbReference>
<dbReference type="Proteomes" id="UP000321192">
    <property type="component" value="Unassembled WGS sequence"/>
</dbReference>
<dbReference type="SMART" id="SM00671">
    <property type="entry name" value="SEL1"/>
    <property type="match status" value="1"/>
</dbReference>
<dbReference type="InterPro" id="IPR006311">
    <property type="entry name" value="TAT_signal"/>
</dbReference>
<dbReference type="AlphaFoldDB" id="A0A5C7STJ2"/>
<dbReference type="InterPro" id="IPR011600">
    <property type="entry name" value="Pept_C14_caspase"/>
</dbReference>
<dbReference type="InterPro" id="IPR052039">
    <property type="entry name" value="Caspase-related_regulators"/>
</dbReference>
<dbReference type="InterPro" id="IPR011990">
    <property type="entry name" value="TPR-like_helical_dom_sf"/>
</dbReference>
<evidence type="ECO:0000313" key="3">
    <source>
        <dbReference type="Proteomes" id="UP000321192"/>
    </source>
</evidence>
<dbReference type="GO" id="GO:0004197">
    <property type="term" value="F:cysteine-type endopeptidase activity"/>
    <property type="evidence" value="ECO:0007669"/>
    <property type="project" value="InterPro"/>
</dbReference>
<dbReference type="Gene3D" id="3.40.50.1460">
    <property type="match status" value="1"/>
</dbReference>
<dbReference type="Pfam" id="PF00656">
    <property type="entry name" value="Peptidase_C14"/>
    <property type="match status" value="1"/>
</dbReference>
<dbReference type="GO" id="GO:0006508">
    <property type="term" value="P:proteolysis"/>
    <property type="evidence" value="ECO:0007669"/>
    <property type="project" value="InterPro"/>
</dbReference>
<organism evidence="2 3">
    <name type="scientific">Thauera aminoaromatica</name>
    <dbReference type="NCBI Taxonomy" id="164330"/>
    <lineage>
        <taxon>Bacteria</taxon>
        <taxon>Pseudomonadati</taxon>
        <taxon>Pseudomonadota</taxon>
        <taxon>Betaproteobacteria</taxon>
        <taxon>Rhodocyclales</taxon>
        <taxon>Zoogloeaceae</taxon>
        <taxon>Thauera</taxon>
    </lineage>
</organism>
<dbReference type="PANTHER" id="PTHR22576">
    <property type="entry name" value="MUCOSA ASSOCIATED LYMPHOID TISSUE LYMPHOMA TRANSLOCATION PROTEIN 1/PARACASPASE"/>
    <property type="match status" value="1"/>
</dbReference>
<dbReference type="RefSeq" id="WP_276657736.1">
    <property type="nucleotide sequence ID" value="NZ_SSFD01000091.1"/>
</dbReference>
<protein>
    <recommendedName>
        <fullName evidence="1">Peptidase C14 caspase domain-containing protein</fullName>
    </recommendedName>
</protein>
<name>A0A5C7STJ2_THASP</name>
<dbReference type="InterPro" id="IPR029030">
    <property type="entry name" value="Caspase-like_dom_sf"/>
</dbReference>
<evidence type="ECO:0000259" key="1">
    <source>
        <dbReference type="Pfam" id="PF00656"/>
    </source>
</evidence>
<dbReference type="InterPro" id="IPR006597">
    <property type="entry name" value="Sel1-like"/>
</dbReference>
<proteinExistence type="predicted"/>
<reference evidence="2 3" key="1">
    <citation type="submission" date="2018-09" db="EMBL/GenBank/DDBJ databases">
        <title>Metagenome Assembled Genomes from an Advanced Water Purification Facility.</title>
        <authorList>
            <person name="Stamps B.W."/>
            <person name="Spear J.R."/>
        </authorList>
    </citation>
    <scope>NUCLEOTIDE SEQUENCE [LARGE SCALE GENOMIC DNA]</scope>
    <source>
        <strain evidence="2">Bin_27_1</strain>
    </source>
</reference>
<dbReference type="SUPFAM" id="SSF52129">
    <property type="entry name" value="Caspase-like"/>
    <property type="match status" value="1"/>
</dbReference>
<evidence type="ECO:0000313" key="2">
    <source>
        <dbReference type="EMBL" id="TXH87184.1"/>
    </source>
</evidence>
<feature type="domain" description="Peptidase C14 caspase" evidence="1">
    <location>
        <begin position="46"/>
        <end position="273"/>
    </location>
</feature>
<accession>A0A5C7STJ2</accession>
<dbReference type="SUPFAM" id="SSF81901">
    <property type="entry name" value="HCP-like"/>
    <property type="match status" value="1"/>
</dbReference>